<dbReference type="Gene3D" id="2.40.33.10">
    <property type="entry name" value="PK beta-barrel domain-like"/>
    <property type="match status" value="1"/>
</dbReference>
<dbReference type="GO" id="GO:0005524">
    <property type="term" value="F:ATP binding"/>
    <property type="evidence" value="ECO:0007669"/>
    <property type="project" value="UniProtKB-KW"/>
</dbReference>
<evidence type="ECO:0000256" key="6">
    <source>
        <dbReference type="ARBA" id="ARBA00022741"/>
    </source>
</evidence>
<sequence>MRRTKIVATVGPASDSPDILQALIRAGVNVFRLNFSHGNADEQRQRALRIRELAEQAGQHVALLGDLQGPKIRLRKLPGDSIQLKKGQKLILDTAMADSEGNEGHIGVDYQPLAESVEAGDILLLDDGRFRLVVESVEGSKVYTRSESSGRLKSRKGINKLGGGLSAPALTSKDLEDVKVAAELALDYVAISFPSNAADIEYARRELNKAGCIAEVIGKVERAEAVADNATLDALIEACDGIMVARGDLGVEIGDANLIAYQKLMIKRARQLNRVVITATQMMESMISNPLPTRAEVFDVANAVLDGTDAVMLSAETAAGEYPVETVEAMASTCVGAEQSPSIRRSGHRMDREFTSAEEAIAMGAMYSANHLQGVKALIALTESGRTPLLMSRISSGLPIFAVSSHQTTCNRVCLYRGVRPVYLDTSTFAKEEMIEGVIAHLRDKGLVNSGDTVVFTHGDNVGVGGYTNTLKIITV</sequence>
<feature type="domain" description="Pyruvate kinase C-terminal" evidence="15">
    <location>
        <begin position="359"/>
        <end position="474"/>
    </location>
</feature>
<dbReference type="NCBIfam" id="NF004491">
    <property type="entry name" value="PRK05826.1"/>
    <property type="match status" value="1"/>
</dbReference>
<dbReference type="InterPro" id="IPR015793">
    <property type="entry name" value="Pyrv_Knase_brl"/>
</dbReference>
<dbReference type="GO" id="GO:0030955">
    <property type="term" value="F:potassium ion binding"/>
    <property type="evidence" value="ECO:0007669"/>
    <property type="project" value="UniProtKB-UniRule"/>
</dbReference>
<evidence type="ECO:0000256" key="13">
    <source>
        <dbReference type="RuleBase" id="RU000504"/>
    </source>
</evidence>
<keyword evidence="11 16" id="KW-0670">Pyruvate</keyword>
<dbReference type="Gene3D" id="3.20.20.60">
    <property type="entry name" value="Phosphoenolpyruvate-binding domains"/>
    <property type="match status" value="1"/>
</dbReference>
<keyword evidence="5" id="KW-0479">Metal-binding</keyword>
<dbReference type="InterPro" id="IPR040442">
    <property type="entry name" value="Pyrv_kinase-like_dom_sf"/>
</dbReference>
<evidence type="ECO:0000256" key="5">
    <source>
        <dbReference type="ARBA" id="ARBA00022723"/>
    </source>
</evidence>
<dbReference type="EMBL" id="JACHWY010000001">
    <property type="protein sequence ID" value="MBB3046577.1"/>
    <property type="molecule type" value="Genomic_DNA"/>
</dbReference>
<dbReference type="AlphaFoldDB" id="A0A7W4Z4Y8"/>
<dbReference type="EC" id="2.7.1.40" evidence="3 12"/>
<evidence type="ECO:0000313" key="17">
    <source>
        <dbReference type="Proteomes" id="UP000537130"/>
    </source>
</evidence>
<evidence type="ECO:0000256" key="11">
    <source>
        <dbReference type="ARBA" id="ARBA00023317"/>
    </source>
</evidence>
<dbReference type="UniPathway" id="UPA00109">
    <property type="reaction ID" value="UER00188"/>
</dbReference>
<evidence type="ECO:0000256" key="1">
    <source>
        <dbReference type="ARBA" id="ARBA00004997"/>
    </source>
</evidence>
<keyword evidence="17" id="KW-1185">Reference proteome</keyword>
<dbReference type="SUPFAM" id="SSF52935">
    <property type="entry name" value="PK C-terminal domain-like"/>
    <property type="match status" value="1"/>
</dbReference>
<dbReference type="InterPro" id="IPR015806">
    <property type="entry name" value="Pyrv_Knase_insert_dom_sf"/>
</dbReference>
<evidence type="ECO:0000256" key="8">
    <source>
        <dbReference type="ARBA" id="ARBA00022840"/>
    </source>
</evidence>
<proteinExistence type="inferred from homology"/>
<evidence type="ECO:0000256" key="12">
    <source>
        <dbReference type="NCBIfam" id="TIGR01064"/>
    </source>
</evidence>
<evidence type="ECO:0000313" key="16">
    <source>
        <dbReference type="EMBL" id="MBB3046577.1"/>
    </source>
</evidence>
<dbReference type="FunFam" id="2.40.33.10:FF:000001">
    <property type="entry name" value="Pyruvate kinase"/>
    <property type="match status" value="1"/>
</dbReference>
<dbReference type="NCBIfam" id="TIGR01064">
    <property type="entry name" value="pyruv_kin"/>
    <property type="match status" value="1"/>
</dbReference>
<accession>A0A7W4Z4Y8</accession>
<keyword evidence="9 13" id="KW-0460">Magnesium</keyword>
<comment type="pathway">
    <text evidence="1 13">Carbohydrate degradation; glycolysis; pyruvate from D-glyceraldehyde 3-phosphate: step 5/5.</text>
</comment>
<gene>
    <name evidence="16" type="ORF">FHR99_000813</name>
</gene>
<name>A0A7W4Z4Y8_9GAMM</name>
<comment type="similarity">
    <text evidence="2 13">Belongs to the pyruvate kinase family.</text>
</comment>
<evidence type="ECO:0000256" key="2">
    <source>
        <dbReference type="ARBA" id="ARBA00008663"/>
    </source>
</evidence>
<evidence type="ECO:0000256" key="3">
    <source>
        <dbReference type="ARBA" id="ARBA00012142"/>
    </source>
</evidence>
<evidence type="ECO:0000256" key="10">
    <source>
        <dbReference type="ARBA" id="ARBA00023152"/>
    </source>
</evidence>
<dbReference type="Pfam" id="PF02887">
    <property type="entry name" value="PK_C"/>
    <property type="match status" value="1"/>
</dbReference>
<dbReference type="PRINTS" id="PR01050">
    <property type="entry name" value="PYRUVTKNASE"/>
</dbReference>
<feature type="domain" description="Pyruvate kinase barrel" evidence="14">
    <location>
        <begin position="1"/>
        <end position="327"/>
    </location>
</feature>
<evidence type="ECO:0000256" key="9">
    <source>
        <dbReference type="ARBA" id="ARBA00022842"/>
    </source>
</evidence>
<protein>
    <recommendedName>
        <fullName evidence="3 12">Pyruvate kinase</fullName>
        <ecNumber evidence="3 12">2.7.1.40</ecNumber>
    </recommendedName>
</protein>
<dbReference type="SUPFAM" id="SSF51621">
    <property type="entry name" value="Phosphoenolpyruvate/pyruvate domain"/>
    <property type="match status" value="1"/>
</dbReference>
<dbReference type="InterPro" id="IPR011037">
    <property type="entry name" value="Pyrv_Knase-like_insert_dom_sf"/>
</dbReference>
<evidence type="ECO:0000256" key="4">
    <source>
        <dbReference type="ARBA" id="ARBA00022679"/>
    </source>
</evidence>
<evidence type="ECO:0000256" key="7">
    <source>
        <dbReference type="ARBA" id="ARBA00022777"/>
    </source>
</evidence>
<evidence type="ECO:0000259" key="14">
    <source>
        <dbReference type="Pfam" id="PF00224"/>
    </source>
</evidence>
<dbReference type="InterPro" id="IPR015813">
    <property type="entry name" value="Pyrv/PenolPyrv_kinase-like_dom"/>
</dbReference>
<dbReference type="InterPro" id="IPR036918">
    <property type="entry name" value="Pyrv_Knase_C_sf"/>
</dbReference>
<keyword evidence="7 13" id="KW-0418">Kinase</keyword>
<dbReference type="SUPFAM" id="SSF50800">
    <property type="entry name" value="PK beta-barrel domain-like"/>
    <property type="match status" value="1"/>
</dbReference>
<dbReference type="PANTHER" id="PTHR11817">
    <property type="entry name" value="PYRUVATE KINASE"/>
    <property type="match status" value="1"/>
</dbReference>
<dbReference type="Proteomes" id="UP000537130">
    <property type="component" value="Unassembled WGS sequence"/>
</dbReference>
<dbReference type="Gene3D" id="3.40.1380.20">
    <property type="entry name" value="Pyruvate kinase, C-terminal domain"/>
    <property type="match status" value="1"/>
</dbReference>
<dbReference type="InterPro" id="IPR001697">
    <property type="entry name" value="Pyr_Knase"/>
</dbReference>
<dbReference type="InterPro" id="IPR015795">
    <property type="entry name" value="Pyrv_Knase_C"/>
</dbReference>
<dbReference type="GO" id="GO:0016301">
    <property type="term" value="F:kinase activity"/>
    <property type="evidence" value="ECO:0007669"/>
    <property type="project" value="UniProtKB-KW"/>
</dbReference>
<evidence type="ECO:0000259" key="15">
    <source>
        <dbReference type="Pfam" id="PF02887"/>
    </source>
</evidence>
<dbReference type="RefSeq" id="WP_183409266.1">
    <property type="nucleotide sequence ID" value="NZ_JACHWY010000001.1"/>
</dbReference>
<keyword evidence="8" id="KW-0067">ATP-binding</keyword>
<comment type="catalytic activity">
    <reaction evidence="13">
        <text>pyruvate + ATP = phosphoenolpyruvate + ADP + H(+)</text>
        <dbReference type="Rhea" id="RHEA:18157"/>
        <dbReference type="ChEBI" id="CHEBI:15361"/>
        <dbReference type="ChEBI" id="CHEBI:15378"/>
        <dbReference type="ChEBI" id="CHEBI:30616"/>
        <dbReference type="ChEBI" id="CHEBI:58702"/>
        <dbReference type="ChEBI" id="CHEBI:456216"/>
        <dbReference type="EC" id="2.7.1.40"/>
    </reaction>
</comment>
<keyword evidence="4 13" id="KW-0808">Transferase</keyword>
<organism evidence="16 17">
    <name type="scientific">Litorivivens lipolytica</name>
    <dbReference type="NCBI Taxonomy" id="1524264"/>
    <lineage>
        <taxon>Bacteria</taxon>
        <taxon>Pseudomonadati</taxon>
        <taxon>Pseudomonadota</taxon>
        <taxon>Gammaproteobacteria</taxon>
        <taxon>Litorivivens</taxon>
    </lineage>
</organism>
<reference evidence="16 17" key="1">
    <citation type="submission" date="2020-08" db="EMBL/GenBank/DDBJ databases">
        <title>Genomic Encyclopedia of Type Strains, Phase III (KMG-III): the genomes of soil and plant-associated and newly described type strains.</title>
        <authorList>
            <person name="Whitman W."/>
        </authorList>
    </citation>
    <scope>NUCLEOTIDE SEQUENCE [LARGE SCALE GENOMIC DNA]</scope>
    <source>
        <strain evidence="16 17">CECT 8654</strain>
    </source>
</reference>
<dbReference type="GO" id="GO:0000287">
    <property type="term" value="F:magnesium ion binding"/>
    <property type="evidence" value="ECO:0007669"/>
    <property type="project" value="UniProtKB-UniRule"/>
</dbReference>
<dbReference type="GO" id="GO:0004743">
    <property type="term" value="F:pyruvate kinase activity"/>
    <property type="evidence" value="ECO:0007669"/>
    <property type="project" value="UniProtKB-UniRule"/>
</dbReference>
<keyword evidence="6" id="KW-0547">Nucleotide-binding</keyword>
<dbReference type="Pfam" id="PF00224">
    <property type="entry name" value="PK"/>
    <property type="match status" value="1"/>
</dbReference>
<keyword evidence="10 13" id="KW-0324">Glycolysis</keyword>
<comment type="caution">
    <text evidence="16">The sequence shown here is derived from an EMBL/GenBank/DDBJ whole genome shotgun (WGS) entry which is preliminary data.</text>
</comment>